<protein>
    <recommendedName>
        <fullName evidence="3">Phage protein</fullName>
    </recommendedName>
</protein>
<keyword evidence="2" id="KW-1185">Reference proteome</keyword>
<dbReference type="AlphaFoldDB" id="A0A0R2CIJ3"/>
<evidence type="ECO:0008006" key="3">
    <source>
        <dbReference type="Google" id="ProtNLM"/>
    </source>
</evidence>
<reference evidence="1 2" key="1">
    <citation type="journal article" date="2015" name="Genome Announc.">
        <title>Expanding the biotechnology potential of lactobacilli through comparative genomics of 213 strains and associated genera.</title>
        <authorList>
            <person name="Sun Z."/>
            <person name="Harris H.M."/>
            <person name="McCann A."/>
            <person name="Guo C."/>
            <person name="Argimon S."/>
            <person name="Zhang W."/>
            <person name="Yang X."/>
            <person name="Jeffery I.B."/>
            <person name="Cooney J.C."/>
            <person name="Kagawa T.F."/>
            <person name="Liu W."/>
            <person name="Song Y."/>
            <person name="Salvetti E."/>
            <person name="Wrobel A."/>
            <person name="Rasinkangas P."/>
            <person name="Parkhill J."/>
            <person name="Rea M.C."/>
            <person name="O'Sullivan O."/>
            <person name="Ritari J."/>
            <person name="Douillard F.P."/>
            <person name="Paul Ross R."/>
            <person name="Yang R."/>
            <person name="Briner A.E."/>
            <person name="Felis G.E."/>
            <person name="de Vos W.M."/>
            <person name="Barrangou R."/>
            <person name="Klaenhammer T.R."/>
            <person name="Caufield P.W."/>
            <person name="Cui Y."/>
            <person name="Zhang H."/>
            <person name="O'Toole P.W."/>
        </authorList>
    </citation>
    <scope>NUCLEOTIDE SEQUENCE [LARGE SCALE GENOMIC DNA]</scope>
    <source>
        <strain evidence="1 2">DSM 21116</strain>
    </source>
</reference>
<evidence type="ECO:0000313" key="1">
    <source>
        <dbReference type="EMBL" id="KRM91469.1"/>
    </source>
</evidence>
<dbReference type="InterPro" id="IPR008489">
    <property type="entry name" value="DUF771"/>
</dbReference>
<name>A0A0R2CIJ3_9LACO</name>
<sequence length="121" mass="14070">MHKNKNIGDEDMETLINEKVILQLVDKKVSDIASETLKSKLDGITWCMNDFRKNCCGNKSPDWVATFIFAEFKSEINYRNGGWLIPARGKGTANIIFAKKAMEWMEKNQQRIDWDARLERK</sequence>
<dbReference type="Proteomes" id="UP000051131">
    <property type="component" value="Unassembled WGS sequence"/>
</dbReference>
<evidence type="ECO:0000313" key="2">
    <source>
        <dbReference type="Proteomes" id="UP000051131"/>
    </source>
</evidence>
<dbReference type="STRING" id="1423729.FC80_GL000435"/>
<dbReference type="EMBL" id="AYZE01000010">
    <property type="protein sequence ID" value="KRM91469.1"/>
    <property type="molecule type" value="Genomic_DNA"/>
</dbReference>
<organism evidence="1 2">
    <name type="scientific">Liquorilactobacillus cacaonum DSM 21116</name>
    <dbReference type="NCBI Taxonomy" id="1423729"/>
    <lineage>
        <taxon>Bacteria</taxon>
        <taxon>Bacillati</taxon>
        <taxon>Bacillota</taxon>
        <taxon>Bacilli</taxon>
        <taxon>Lactobacillales</taxon>
        <taxon>Lactobacillaceae</taxon>
        <taxon>Liquorilactobacillus</taxon>
    </lineage>
</organism>
<proteinExistence type="predicted"/>
<comment type="caution">
    <text evidence="1">The sequence shown here is derived from an EMBL/GenBank/DDBJ whole genome shotgun (WGS) entry which is preliminary data.</text>
</comment>
<dbReference type="Pfam" id="PF05595">
    <property type="entry name" value="DUF771"/>
    <property type="match status" value="1"/>
</dbReference>
<accession>A0A0R2CIJ3</accession>
<dbReference type="PATRIC" id="fig|1423729.3.peg.437"/>
<gene>
    <name evidence="1" type="ORF">FC80_GL000435</name>
</gene>